<sequence>AGASRWRRREFARLGGEICGRAARSSTGRLARVEATHAGRLARAEERRLSTDSAATCDCCCLGASYSARLMKPFPKDDPMKKPHLTALFVG</sequence>
<dbReference type="Gramene" id="TVU41703">
    <property type="protein sequence ID" value="TVU41703"/>
    <property type="gene ID" value="EJB05_15246"/>
</dbReference>
<proteinExistence type="predicted"/>
<dbReference type="Proteomes" id="UP000324897">
    <property type="component" value="Chromosome 4"/>
</dbReference>
<gene>
    <name evidence="1" type="ORF">EJB05_15246</name>
</gene>
<dbReference type="AlphaFoldDB" id="A0A5J9W1B3"/>
<dbReference type="EMBL" id="RWGY01000007">
    <property type="protein sequence ID" value="TVU41703.1"/>
    <property type="molecule type" value="Genomic_DNA"/>
</dbReference>
<reference evidence="1 2" key="1">
    <citation type="journal article" date="2019" name="Sci. Rep.">
        <title>A high-quality genome of Eragrostis curvula grass provides insights into Poaceae evolution and supports new strategies to enhance forage quality.</title>
        <authorList>
            <person name="Carballo J."/>
            <person name="Santos B.A.C.M."/>
            <person name="Zappacosta D."/>
            <person name="Garbus I."/>
            <person name="Selva J.P."/>
            <person name="Gallo C.A."/>
            <person name="Diaz A."/>
            <person name="Albertini E."/>
            <person name="Caccamo M."/>
            <person name="Echenique V."/>
        </authorList>
    </citation>
    <scope>NUCLEOTIDE SEQUENCE [LARGE SCALE GENOMIC DNA]</scope>
    <source>
        <strain evidence="2">cv. Victoria</strain>
        <tissue evidence="1">Leaf</tissue>
    </source>
</reference>
<name>A0A5J9W1B3_9POAL</name>
<accession>A0A5J9W1B3</accession>
<evidence type="ECO:0000313" key="2">
    <source>
        <dbReference type="Proteomes" id="UP000324897"/>
    </source>
</evidence>
<protein>
    <submittedName>
        <fullName evidence="1">Uncharacterized protein</fullName>
    </submittedName>
</protein>
<feature type="non-terminal residue" evidence="1">
    <location>
        <position position="1"/>
    </location>
</feature>
<comment type="caution">
    <text evidence="1">The sequence shown here is derived from an EMBL/GenBank/DDBJ whole genome shotgun (WGS) entry which is preliminary data.</text>
</comment>
<organism evidence="1 2">
    <name type="scientific">Eragrostis curvula</name>
    <name type="common">weeping love grass</name>
    <dbReference type="NCBI Taxonomy" id="38414"/>
    <lineage>
        <taxon>Eukaryota</taxon>
        <taxon>Viridiplantae</taxon>
        <taxon>Streptophyta</taxon>
        <taxon>Embryophyta</taxon>
        <taxon>Tracheophyta</taxon>
        <taxon>Spermatophyta</taxon>
        <taxon>Magnoliopsida</taxon>
        <taxon>Liliopsida</taxon>
        <taxon>Poales</taxon>
        <taxon>Poaceae</taxon>
        <taxon>PACMAD clade</taxon>
        <taxon>Chloridoideae</taxon>
        <taxon>Eragrostideae</taxon>
        <taxon>Eragrostidinae</taxon>
        <taxon>Eragrostis</taxon>
    </lineage>
</organism>
<evidence type="ECO:0000313" key="1">
    <source>
        <dbReference type="EMBL" id="TVU41703.1"/>
    </source>
</evidence>
<keyword evidence="2" id="KW-1185">Reference proteome</keyword>